<evidence type="ECO:0000313" key="5">
    <source>
        <dbReference type="Proteomes" id="UP000002698"/>
    </source>
</evidence>
<dbReference type="eggNOG" id="arCOG00681">
    <property type="taxonomic scope" value="Archaea"/>
</dbReference>
<dbReference type="Proteomes" id="UP000002698">
    <property type="component" value="Chromosome"/>
</dbReference>
<keyword evidence="1" id="KW-0238">DNA-binding</keyword>
<dbReference type="AlphaFoldDB" id="A0A1U7EWX3"/>
<name>A0A1U7EWX3_NATPD</name>
<protein>
    <submittedName>
        <fullName evidence="4">IS1341-type transposase ISNph8</fullName>
    </submittedName>
</protein>
<sequence>MQKSLTKTLVFQLDPDESGQQLLDDAFLEARRVYNETIRRTKNGDDWDEIRQDLESDADLVNNTAQLVVQKSLEAMENYYEYDDYNQPSHTKDGAYPLRSNYEEGYNLFLEDDSIRYRISAKPYNPVKGTLQGSLDVLKQLRTAIESETWRVGTAEAMKRNGNYELHINITHTEAEVRDKQDSRTVVGVDINEDCVALASLHEDDIVNSVVIDYPEIKEERHRYFTMRKRMQNSGKSSFDRAFEQQEERFVHDQLHKVSRQVVEWVPRFENPVIVFEDLKEMRDSIDYGTRMNRRLHSLPFRKLREFITYKAAFQGIPSEEINPEYTSQACSLTECEHTTRANRNKKRFKCVECGRQDHADRNAAINIAKKGLEKLNRNVPALNSLPQVRKVRRQASGCVNQPTVTHDTATGHQADGVVGVSD</sequence>
<accession>A0A1U7EWX3</accession>
<dbReference type="RefSeq" id="WP_011323232.1">
    <property type="nucleotide sequence ID" value="NC_007426.1"/>
</dbReference>
<dbReference type="Pfam" id="PF07282">
    <property type="entry name" value="Cas12f1-like_TNB"/>
    <property type="match status" value="1"/>
</dbReference>
<dbReference type="SMR" id="A0A1U7EWX3"/>
<feature type="domain" description="Cas12f1-like TNB" evidence="3">
    <location>
        <begin position="301"/>
        <end position="368"/>
    </location>
</feature>
<keyword evidence="5" id="KW-1185">Reference proteome</keyword>
<dbReference type="NCBIfam" id="TIGR01766">
    <property type="entry name" value="IS200/IS605 family accessory protein TnpB-like domain"/>
    <property type="match status" value="1"/>
</dbReference>
<organism evidence="4 5">
    <name type="scientific">Natronomonas pharaonis (strain ATCC 35678 / DSM 2160 / CIP 103997 / JCM 8858 / NBRC 14720 / NCIMB 2260 / Gabara)</name>
    <name type="common">Halobacterium pharaonis</name>
    <dbReference type="NCBI Taxonomy" id="348780"/>
    <lineage>
        <taxon>Archaea</taxon>
        <taxon>Methanobacteriati</taxon>
        <taxon>Methanobacteriota</taxon>
        <taxon>Stenosarchaea group</taxon>
        <taxon>Halobacteria</taxon>
        <taxon>Halobacteriales</taxon>
        <taxon>Natronomonadaceae</taxon>
        <taxon>Natronomonas</taxon>
    </lineage>
</organism>
<feature type="region of interest" description="Disordered" evidence="2">
    <location>
        <begin position="402"/>
        <end position="423"/>
    </location>
</feature>
<proteinExistence type="predicted"/>
<dbReference type="GO" id="GO:0003677">
    <property type="term" value="F:DNA binding"/>
    <property type="evidence" value="ECO:0007669"/>
    <property type="project" value="UniProtKB-KW"/>
</dbReference>
<dbReference type="KEGG" id="nph:NP_3036A"/>
<dbReference type="STRING" id="348780.NP_3036A"/>
<gene>
    <name evidence="4" type="ordered locus">NP_3036A</name>
</gene>
<dbReference type="GeneID" id="3701636"/>
<evidence type="ECO:0000256" key="2">
    <source>
        <dbReference type="SAM" id="MobiDB-lite"/>
    </source>
</evidence>
<dbReference type="HOGENOM" id="CLU_050175_0_0_2"/>
<evidence type="ECO:0000256" key="1">
    <source>
        <dbReference type="ARBA" id="ARBA00023125"/>
    </source>
</evidence>
<evidence type="ECO:0000259" key="3">
    <source>
        <dbReference type="Pfam" id="PF07282"/>
    </source>
</evidence>
<evidence type="ECO:0000313" key="4">
    <source>
        <dbReference type="EMBL" id="CAI49609.1"/>
    </source>
</evidence>
<dbReference type="NCBIfam" id="NF040570">
    <property type="entry name" value="guided_TnpB"/>
    <property type="match status" value="1"/>
</dbReference>
<feature type="compositionally biased region" description="Polar residues" evidence="2">
    <location>
        <begin position="402"/>
        <end position="412"/>
    </location>
</feature>
<dbReference type="InterPro" id="IPR010095">
    <property type="entry name" value="Cas12f1-like_TNB"/>
</dbReference>
<reference evidence="4 5" key="1">
    <citation type="journal article" date="2005" name="Genome Res.">
        <title>Living with two extremes: conclusions from the genome sequence of Natronomonas pharaonis.</title>
        <authorList>
            <person name="Falb M."/>
            <person name="Pfeiffer F."/>
            <person name="Palm P."/>
            <person name="Rodewald K."/>
            <person name="Hickmann V."/>
            <person name="Tittor J."/>
            <person name="Oesterhelt D."/>
        </authorList>
    </citation>
    <scope>NUCLEOTIDE SEQUENCE [LARGE SCALE GENOMIC DNA]</scope>
    <source>
        <strain evidence="5">ATCC 35678 / DSM 2160 / CIP 103997 / JCM 8858 / NBRC 14720 / NCIMB 2260 / Gabara</strain>
    </source>
</reference>
<dbReference type="EMBL" id="CR936257">
    <property type="protein sequence ID" value="CAI49609.1"/>
    <property type="molecule type" value="Genomic_DNA"/>
</dbReference>
<dbReference type="OrthoDB" id="168528at2157"/>
<dbReference type="EnsemblBacteria" id="CAI49609">
    <property type="protein sequence ID" value="CAI49609"/>
    <property type="gene ID" value="NP_3036A"/>
</dbReference>